<reference evidence="6" key="1">
    <citation type="submission" date="2023-08" db="EMBL/GenBank/DDBJ databases">
        <title>A de novo genome assembly of Solanum verrucosum Schlechtendal, a Mexican diploid species geographically isolated from the other diploid A-genome species in potato relatives.</title>
        <authorList>
            <person name="Hosaka K."/>
        </authorList>
    </citation>
    <scope>NUCLEOTIDE SEQUENCE</scope>
    <source>
        <tissue evidence="6">Young leaves</tissue>
    </source>
</reference>
<dbReference type="GO" id="GO:0052381">
    <property type="term" value="F:tRNA dimethylallyltransferase activity"/>
    <property type="evidence" value="ECO:0007669"/>
    <property type="project" value="TreeGrafter"/>
</dbReference>
<name>A0AAF0QKS6_SOLVR</name>
<evidence type="ECO:0000313" key="7">
    <source>
        <dbReference type="Proteomes" id="UP001234989"/>
    </source>
</evidence>
<evidence type="ECO:0008006" key="8">
    <source>
        <dbReference type="Google" id="ProtNLM"/>
    </source>
</evidence>
<dbReference type="GO" id="GO:0005739">
    <property type="term" value="C:mitochondrion"/>
    <property type="evidence" value="ECO:0007669"/>
    <property type="project" value="TreeGrafter"/>
</dbReference>
<organism evidence="6 7">
    <name type="scientific">Solanum verrucosum</name>
    <dbReference type="NCBI Taxonomy" id="315347"/>
    <lineage>
        <taxon>Eukaryota</taxon>
        <taxon>Viridiplantae</taxon>
        <taxon>Streptophyta</taxon>
        <taxon>Embryophyta</taxon>
        <taxon>Tracheophyta</taxon>
        <taxon>Spermatophyta</taxon>
        <taxon>Magnoliopsida</taxon>
        <taxon>eudicotyledons</taxon>
        <taxon>Gunneridae</taxon>
        <taxon>Pentapetalae</taxon>
        <taxon>asterids</taxon>
        <taxon>lamiids</taxon>
        <taxon>Solanales</taxon>
        <taxon>Solanaceae</taxon>
        <taxon>Solanoideae</taxon>
        <taxon>Solaneae</taxon>
        <taxon>Solanum</taxon>
    </lineage>
</organism>
<evidence type="ECO:0000256" key="3">
    <source>
        <dbReference type="ARBA" id="ARBA00022712"/>
    </source>
</evidence>
<dbReference type="EMBL" id="CP133615">
    <property type="protein sequence ID" value="WMV24943.1"/>
    <property type="molecule type" value="Genomic_DNA"/>
</dbReference>
<dbReference type="Gene3D" id="3.40.50.300">
    <property type="entry name" value="P-loop containing nucleotide triphosphate hydrolases"/>
    <property type="match status" value="1"/>
</dbReference>
<keyword evidence="7" id="KW-1185">Reference proteome</keyword>
<dbReference type="PANTHER" id="PTHR11088">
    <property type="entry name" value="TRNA DIMETHYLALLYLTRANSFERASE"/>
    <property type="match status" value="1"/>
</dbReference>
<keyword evidence="2" id="KW-0808">Transferase</keyword>
<dbReference type="InterPro" id="IPR027417">
    <property type="entry name" value="P-loop_NTPase"/>
</dbReference>
<keyword evidence="4" id="KW-0547">Nucleotide-binding</keyword>
<sequence length="141" mass="16470">MGATRMGKSRFSVDHAINFQGELINLDKIQVYNGLEIVTKKITHNEKQSVQHYLLGEIEPDYDFTAEDFCLQAIVYIIFFLKTQLVSIIVGGLNSYIEKFVENHVFMLKYKYDTCFIWIDVKQSILNHRVDMRVDEKSMHG</sequence>
<proteinExistence type="inferred from homology"/>
<dbReference type="Pfam" id="PF01715">
    <property type="entry name" value="IPPT"/>
    <property type="match status" value="1"/>
</dbReference>
<keyword evidence="3" id="KW-0203">Cytokinin biosynthesis</keyword>
<evidence type="ECO:0000256" key="2">
    <source>
        <dbReference type="ARBA" id="ARBA00022679"/>
    </source>
</evidence>
<evidence type="ECO:0000256" key="5">
    <source>
        <dbReference type="ARBA" id="ARBA00022840"/>
    </source>
</evidence>
<accession>A0AAF0QKS6</accession>
<keyword evidence="5" id="KW-0067">ATP-binding</keyword>
<dbReference type="InterPro" id="IPR039657">
    <property type="entry name" value="Dimethylallyltransferase"/>
</dbReference>
<dbReference type="GO" id="GO:0006400">
    <property type="term" value="P:tRNA modification"/>
    <property type="evidence" value="ECO:0007669"/>
    <property type="project" value="TreeGrafter"/>
</dbReference>
<dbReference type="Proteomes" id="UP001234989">
    <property type="component" value="Chromosome 4"/>
</dbReference>
<dbReference type="Gene3D" id="1.10.287.890">
    <property type="entry name" value="Crystal structure of tRNA isopentenylpyrophosphate transferase (bh2366) domain"/>
    <property type="match status" value="1"/>
</dbReference>
<dbReference type="SUPFAM" id="SSF52540">
    <property type="entry name" value="P-loop containing nucleoside triphosphate hydrolases"/>
    <property type="match status" value="1"/>
</dbReference>
<evidence type="ECO:0000313" key="6">
    <source>
        <dbReference type="EMBL" id="WMV24943.1"/>
    </source>
</evidence>
<comment type="similarity">
    <text evidence="1">Belongs to the IPP transferase family.</text>
</comment>
<dbReference type="GO" id="GO:0005524">
    <property type="term" value="F:ATP binding"/>
    <property type="evidence" value="ECO:0007669"/>
    <property type="project" value="UniProtKB-KW"/>
</dbReference>
<evidence type="ECO:0000256" key="4">
    <source>
        <dbReference type="ARBA" id="ARBA00022741"/>
    </source>
</evidence>
<gene>
    <name evidence="6" type="ORF">MTR67_018328</name>
</gene>
<dbReference type="GO" id="GO:0009691">
    <property type="term" value="P:cytokinin biosynthetic process"/>
    <property type="evidence" value="ECO:0007669"/>
    <property type="project" value="UniProtKB-KW"/>
</dbReference>
<dbReference type="PANTHER" id="PTHR11088:SF73">
    <property type="entry name" value="PHOSPHORIBULOKINASE_URIDINE KINASE DOMAIN-CONTAINING PROTEIN"/>
    <property type="match status" value="1"/>
</dbReference>
<protein>
    <recommendedName>
        <fullName evidence="8">Isopentenyltransferase</fullName>
    </recommendedName>
</protein>
<evidence type="ECO:0000256" key="1">
    <source>
        <dbReference type="ARBA" id="ARBA00005842"/>
    </source>
</evidence>
<dbReference type="AlphaFoldDB" id="A0AAF0QKS6"/>